<feature type="transmembrane region" description="Helical" evidence="10">
    <location>
        <begin position="561"/>
        <end position="581"/>
    </location>
</feature>
<dbReference type="Pfam" id="PF00069">
    <property type="entry name" value="Pkinase"/>
    <property type="match status" value="1"/>
</dbReference>
<dbReference type="GO" id="GO:0004674">
    <property type="term" value="F:protein serine/threonine kinase activity"/>
    <property type="evidence" value="ECO:0007669"/>
    <property type="project" value="UniProtKB-KW"/>
</dbReference>
<dbReference type="InterPro" id="IPR011009">
    <property type="entry name" value="Kinase-like_dom_sf"/>
</dbReference>
<evidence type="ECO:0000256" key="8">
    <source>
        <dbReference type="SAM" id="Coils"/>
    </source>
</evidence>
<keyword evidence="13" id="KW-1185">Reference proteome</keyword>
<dbReference type="Proteomes" id="UP000460272">
    <property type="component" value="Unassembled WGS sequence"/>
</dbReference>
<feature type="coiled-coil region" evidence="8">
    <location>
        <begin position="461"/>
        <end position="488"/>
    </location>
</feature>
<keyword evidence="5" id="KW-0418">Kinase</keyword>
<dbReference type="InterPro" id="IPR008271">
    <property type="entry name" value="Ser/Thr_kinase_AS"/>
</dbReference>
<dbReference type="EMBL" id="RPFW01000004">
    <property type="protein sequence ID" value="TVZ03043.1"/>
    <property type="molecule type" value="Genomic_DNA"/>
</dbReference>
<keyword evidence="10" id="KW-0812">Transmembrane</keyword>
<dbReference type="Gene3D" id="3.30.200.20">
    <property type="entry name" value="Phosphorylase Kinase, domain 1"/>
    <property type="match status" value="1"/>
</dbReference>
<accession>A0A6P2C0S0</accession>
<dbReference type="Gene3D" id="1.10.510.10">
    <property type="entry name" value="Transferase(Phosphotransferase) domain 1"/>
    <property type="match status" value="1"/>
</dbReference>
<dbReference type="SMART" id="SM00220">
    <property type="entry name" value="S_TKc"/>
    <property type="match status" value="1"/>
</dbReference>
<dbReference type="PROSITE" id="PS50011">
    <property type="entry name" value="PROTEIN_KINASE_DOM"/>
    <property type="match status" value="1"/>
</dbReference>
<evidence type="ECO:0000256" key="9">
    <source>
        <dbReference type="SAM" id="MobiDB-lite"/>
    </source>
</evidence>
<feature type="transmembrane region" description="Helical" evidence="10">
    <location>
        <begin position="528"/>
        <end position="549"/>
    </location>
</feature>
<evidence type="ECO:0000256" key="2">
    <source>
        <dbReference type="ARBA" id="ARBA00022527"/>
    </source>
</evidence>
<dbReference type="OrthoDB" id="9762169at2"/>
<keyword evidence="8" id="KW-0175">Coiled coil</keyword>
<evidence type="ECO:0000256" key="5">
    <source>
        <dbReference type="ARBA" id="ARBA00022777"/>
    </source>
</evidence>
<proteinExistence type="predicted"/>
<evidence type="ECO:0000256" key="10">
    <source>
        <dbReference type="SAM" id="Phobius"/>
    </source>
</evidence>
<dbReference type="SUPFAM" id="SSF56112">
    <property type="entry name" value="Protein kinase-like (PK-like)"/>
    <property type="match status" value="1"/>
</dbReference>
<dbReference type="CDD" id="cd14014">
    <property type="entry name" value="STKc_PknB_like"/>
    <property type="match status" value="1"/>
</dbReference>
<evidence type="ECO:0000256" key="4">
    <source>
        <dbReference type="ARBA" id="ARBA00022741"/>
    </source>
</evidence>
<evidence type="ECO:0000256" key="6">
    <source>
        <dbReference type="ARBA" id="ARBA00022840"/>
    </source>
</evidence>
<evidence type="ECO:0000259" key="11">
    <source>
        <dbReference type="PROSITE" id="PS50011"/>
    </source>
</evidence>
<dbReference type="GO" id="GO:0005524">
    <property type="term" value="F:ATP binding"/>
    <property type="evidence" value="ECO:0007669"/>
    <property type="project" value="UniProtKB-UniRule"/>
</dbReference>
<evidence type="ECO:0000313" key="13">
    <source>
        <dbReference type="Proteomes" id="UP000460272"/>
    </source>
</evidence>
<keyword evidence="6 7" id="KW-0067">ATP-binding</keyword>
<keyword evidence="10" id="KW-0472">Membrane</keyword>
<keyword evidence="4 7" id="KW-0547">Nucleotide-binding</keyword>
<keyword evidence="2" id="KW-0723">Serine/threonine-protein kinase</keyword>
<sequence length="621" mass="66993">MAVGPGTILDERYRVDEVLGNGGMGAVWRGHDPRLNRKVAIKVLRSDHPDPQLISRFRREAEILGNLNHAGITVAYDCGQHDGQFFIVMELLEGSDLAAILESRSGGLPVARTVALAVQAAKALAAAHGKGVVHRDIKPSNLFIVSDDHLKLCDFGIAKWVGGDRTRTQPGLVMGTPAYMSPEQSGSADAADELSDLYSLGCVVYEMLTGFPPFGRAHDWARVDRSQWDVPPQSPRGIEPVPPELTSLILGLLQRDRTKRPRSASVVAEKLREIETGRVGGRRRQEQPRGQEAPRADRPRNAPPPHPITAAELRAMGPESAADYLEKVRSPDTAADALNDMKDDEVAAILRLLSHARAAAFLEVLREPVHAARILGRVGSKQQAGIAASFRKPNVTGLILDAMPPATAARLTASLEERFLAHALVVMERSHALDVLDAIDMGRRKIVMEHLMSADDAGVLHALAKVRLSEAEKRISAAQARAQLQAARRQRQAELLPWSISVASSAWLLAATTVAFDVGATALNWESWPWLFLFIPVALLSVTGAIAAVSARFTQVRMAALAAALFLTASAAAVLLVLRAVPGDVGIPLVVVAPLIGGTVVTIQLGNEDAHRRTLWCREDA</sequence>
<dbReference type="RefSeq" id="WP_145855426.1">
    <property type="nucleotide sequence ID" value="NZ_RPFW01000004.1"/>
</dbReference>
<keyword evidence="3" id="KW-0808">Transferase</keyword>
<protein>
    <recommendedName>
        <fullName evidence="1">non-specific serine/threonine protein kinase</fullName>
        <ecNumber evidence="1">2.7.11.1</ecNumber>
    </recommendedName>
</protein>
<feature type="compositionally biased region" description="Basic and acidic residues" evidence="9">
    <location>
        <begin position="283"/>
        <end position="300"/>
    </location>
</feature>
<dbReference type="PROSITE" id="PS00107">
    <property type="entry name" value="PROTEIN_KINASE_ATP"/>
    <property type="match status" value="1"/>
</dbReference>
<dbReference type="PANTHER" id="PTHR43289:SF6">
    <property type="entry name" value="SERINE_THREONINE-PROTEIN KINASE NEKL-3"/>
    <property type="match status" value="1"/>
</dbReference>
<feature type="region of interest" description="Disordered" evidence="9">
    <location>
        <begin position="259"/>
        <end position="309"/>
    </location>
</feature>
<dbReference type="SUPFAM" id="SSF158791">
    <property type="entry name" value="MgtE N-terminal domain-like"/>
    <property type="match status" value="1"/>
</dbReference>
<dbReference type="PANTHER" id="PTHR43289">
    <property type="entry name" value="MITOGEN-ACTIVATED PROTEIN KINASE KINASE KINASE 20-RELATED"/>
    <property type="match status" value="1"/>
</dbReference>
<feature type="transmembrane region" description="Helical" evidence="10">
    <location>
        <begin position="587"/>
        <end position="606"/>
    </location>
</feature>
<feature type="domain" description="Protein kinase" evidence="11">
    <location>
        <begin position="13"/>
        <end position="272"/>
    </location>
</feature>
<evidence type="ECO:0000256" key="7">
    <source>
        <dbReference type="PROSITE-ProRule" id="PRU10141"/>
    </source>
</evidence>
<evidence type="ECO:0000313" key="12">
    <source>
        <dbReference type="EMBL" id="TVZ03043.1"/>
    </source>
</evidence>
<dbReference type="InterPro" id="IPR017441">
    <property type="entry name" value="Protein_kinase_ATP_BS"/>
</dbReference>
<name>A0A6P2C0S0_9ACTN</name>
<feature type="binding site" evidence="7">
    <location>
        <position position="42"/>
    </location>
    <ligand>
        <name>ATP</name>
        <dbReference type="ChEBI" id="CHEBI:30616"/>
    </ligand>
</feature>
<reference evidence="12 13" key="1">
    <citation type="submission" date="2018-11" db="EMBL/GenBank/DDBJ databases">
        <title>Trebonia kvetii gen.nov., sp.nov., a novel acidophilic actinobacterium, and proposal of the new actinobacterial family Treboniaceae fam. nov.</title>
        <authorList>
            <person name="Rapoport D."/>
            <person name="Sagova-Mareckova M."/>
            <person name="Sedlacek I."/>
            <person name="Provaznik J."/>
            <person name="Kralova S."/>
            <person name="Pavlinic D."/>
            <person name="Benes V."/>
            <person name="Kopecky J."/>
        </authorList>
    </citation>
    <scope>NUCLEOTIDE SEQUENCE [LARGE SCALE GENOMIC DNA]</scope>
    <source>
        <strain evidence="12 13">15Tr583</strain>
    </source>
</reference>
<dbReference type="AlphaFoldDB" id="A0A6P2C0S0"/>
<evidence type="ECO:0000256" key="3">
    <source>
        <dbReference type="ARBA" id="ARBA00022679"/>
    </source>
</evidence>
<dbReference type="InterPro" id="IPR000719">
    <property type="entry name" value="Prot_kinase_dom"/>
</dbReference>
<organism evidence="12 13">
    <name type="scientific">Trebonia kvetii</name>
    <dbReference type="NCBI Taxonomy" id="2480626"/>
    <lineage>
        <taxon>Bacteria</taxon>
        <taxon>Bacillati</taxon>
        <taxon>Actinomycetota</taxon>
        <taxon>Actinomycetes</taxon>
        <taxon>Streptosporangiales</taxon>
        <taxon>Treboniaceae</taxon>
        <taxon>Trebonia</taxon>
    </lineage>
</organism>
<gene>
    <name evidence="12" type="ORF">EAS64_21545</name>
</gene>
<evidence type="ECO:0000256" key="1">
    <source>
        <dbReference type="ARBA" id="ARBA00012513"/>
    </source>
</evidence>
<dbReference type="PROSITE" id="PS00108">
    <property type="entry name" value="PROTEIN_KINASE_ST"/>
    <property type="match status" value="1"/>
</dbReference>
<comment type="caution">
    <text evidence="12">The sequence shown here is derived from an EMBL/GenBank/DDBJ whole genome shotgun (WGS) entry which is preliminary data.</text>
</comment>
<keyword evidence="10" id="KW-1133">Transmembrane helix</keyword>
<dbReference type="EC" id="2.7.11.1" evidence="1"/>